<dbReference type="InterPro" id="IPR012340">
    <property type="entry name" value="NA-bd_OB-fold"/>
</dbReference>
<keyword evidence="7" id="KW-1185">Reference proteome</keyword>
<dbReference type="InterPro" id="IPR036898">
    <property type="entry name" value="RNA_pol_Rpb7-like_N_sf"/>
</dbReference>
<evidence type="ECO:0000256" key="3">
    <source>
        <dbReference type="ARBA" id="ARBA00022478"/>
    </source>
</evidence>
<dbReference type="Gene3D" id="3.30.1490.120">
    <property type="entry name" value="RNA polymerase Rpb7-like, N-terminal domain"/>
    <property type="match status" value="1"/>
</dbReference>
<dbReference type="GO" id="GO:0005666">
    <property type="term" value="C:RNA polymerase III complex"/>
    <property type="evidence" value="ECO:0007669"/>
    <property type="project" value="TreeGrafter"/>
</dbReference>
<accession>A0A1J4JMA8</accession>
<evidence type="ECO:0000259" key="5">
    <source>
        <dbReference type="Pfam" id="PF08292"/>
    </source>
</evidence>
<dbReference type="Proteomes" id="UP000179807">
    <property type="component" value="Unassembled WGS sequence"/>
</dbReference>
<dbReference type="RefSeq" id="XP_068353331.1">
    <property type="nucleotide sequence ID" value="XM_068508934.1"/>
</dbReference>
<keyword evidence="3" id="KW-0240">DNA-directed RNA polymerase</keyword>
<evidence type="ECO:0000256" key="1">
    <source>
        <dbReference type="ARBA" id="ARBA00004123"/>
    </source>
</evidence>
<dbReference type="SUPFAM" id="SSF88798">
    <property type="entry name" value="N-terminal, heterodimerisation domain of RBP7 (RpoE)"/>
    <property type="match status" value="1"/>
</dbReference>
<evidence type="ECO:0000256" key="2">
    <source>
        <dbReference type="ARBA" id="ARBA00009307"/>
    </source>
</evidence>
<sequence length="202" mass="23274">MFEVVVCREQVPVPYHHMKIGDNGRMIIEPQTLCDLITHRYNDRIQLKIGLFIDLYDIVKVTEVKSIPNVKVAYATCLFRYIVFNPPVGSIWEGFISGSTEEGIHIALTFFKDIWVPHPNLPDGSEFDDTSDVWTWTSKDDESGEDIPFTFEQGEPVRFRVCEVKFQENNENQLMLVIGSMDSRTAGLGLKSWWINPVEEEE</sequence>
<dbReference type="PANTHER" id="PTHR12709:SF1">
    <property type="entry name" value="DNA-DIRECTED RNA POLYMERASE III SUBUNIT RPC8"/>
    <property type="match status" value="1"/>
</dbReference>
<organism evidence="6 7">
    <name type="scientific">Tritrichomonas foetus</name>
    <dbReference type="NCBI Taxonomy" id="1144522"/>
    <lineage>
        <taxon>Eukaryota</taxon>
        <taxon>Metamonada</taxon>
        <taxon>Parabasalia</taxon>
        <taxon>Tritrichomonadida</taxon>
        <taxon>Tritrichomonadidae</taxon>
        <taxon>Tritrichomonas</taxon>
    </lineage>
</organism>
<keyword evidence="4" id="KW-0804">Transcription</keyword>
<dbReference type="SUPFAM" id="SSF50249">
    <property type="entry name" value="Nucleic acid-binding proteins"/>
    <property type="match status" value="1"/>
</dbReference>
<proteinExistence type="inferred from homology"/>
<evidence type="ECO:0000313" key="6">
    <source>
        <dbReference type="EMBL" id="OHT00195.1"/>
    </source>
</evidence>
<comment type="subcellular location">
    <subcellularLocation>
        <location evidence="1">Nucleus</location>
    </subcellularLocation>
</comment>
<dbReference type="OrthoDB" id="10256606at2759"/>
<protein>
    <submittedName>
        <fullName evidence="6">RNA polymerase Rpb7, N-terminal domain containing protein</fullName>
    </submittedName>
</protein>
<dbReference type="Pfam" id="PF08292">
    <property type="entry name" value="RNA_pol_Rbc25"/>
    <property type="match status" value="1"/>
</dbReference>
<dbReference type="Gene3D" id="2.40.50.140">
    <property type="entry name" value="Nucleic acid-binding proteins"/>
    <property type="match status" value="1"/>
</dbReference>
<dbReference type="PANTHER" id="PTHR12709">
    <property type="entry name" value="DNA-DIRECTED RNA POLYMERASE II, III"/>
    <property type="match status" value="1"/>
</dbReference>
<dbReference type="GeneID" id="94843638"/>
<dbReference type="InterPro" id="IPR013238">
    <property type="entry name" value="RNA_pol_III_Rbc25"/>
</dbReference>
<dbReference type="AlphaFoldDB" id="A0A1J4JMA8"/>
<dbReference type="InterPro" id="IPR045113">
    <property type="entry name" value="Rpb7-like"/>
</dbReference>
<evidence type="ECO:0000256" key="4">
    <source>
        <dbReference type="ARBA" id="ARBA00023163"/>
    </source>
</evidence>
<reference evidence="6" key="1">
    <citation type="submission" date="2016-10" db="EMBL/GenBank/DDBJ databases">
        <authorList>
            <person name="Benchimol M."/>
            <person name="Almeida L.G."/>
            <person name="Vasconcelos A.T."/>
            <person name="Perreira-Neves A."/>
            <person name="Rosa I.A."/>
            <person name="Tasca T."/>
            <person name="Bogo M.R."/>
            <person name="de Souza W."/>
        </authorList>
    </citation>
    <scope>NUCLEOTIDE SEQUENCE [LARGE SCALE GENOMIC DNA]</scope>
    <source>
        <strain evidence="6">K</strain>
    </source>
</reference>
<feature type="domain" description="RNA polymerase III subunit Rpc25" evidence="5">
    <location>
        <begin position="91"/>
        <end position="171"/>
    </location>
</feature>
<comment type="similarity">
    <text evidence="2">Belongs to the eukaryotic RPB7/RPC8 RNA polymerase subunit family.</text>
</comment>
<dbReference type="EMBL" id="MLAK01000967">
    <property type="protein sequence ID" value="OHT00195.1"/>
    <property type="molecule type" value="Genomic_DNA"/>
</dbReference>
<comment type="caution">
    <text evidence="6">The sequence shown here is derived from an EMBL/GenBank/DDBJ whole genome shotgun (WGS) entry which is preliminary data.</text>
</comment>
<dbReference type="VEuPathDB" id="TrichDB:TRFO_33183"/>
<gene>
    <name evidence="6" type="ORF">TRFO_33183</name>
</gene>
<dbReference type="GO" id="GO:0006384">
    <property type="term" value="P:transcription initiation at RNA polymerase III promoter"/>
    <property type="evidence" value="ECO:0007669"/>
    <property type="project" value="TreeGrafter"/>
</dbReference>
<name>A0A1J4JMA8_9EUKA</name>
<evidence type="ECO:0000313" key="7">
    <source>
        <dbReference type="Proteomes" id="UP000179807"/>
    </source>
</evidence>